<dbReference type="Pfam" id="PF13360">
    <property type="entry name" value="PQQ_2"/>
    <property type="match status" value="1"/>
</dbReference>
<dbReference type="InterPro" id="IPR002372">
    <property type="entry name" value="PQQ_rpt_dom"/>
</dbReference>
<keyword evidence="1" id="KW-0472">Membrane</keyword>
<dbReference type="HOGENOM" id="CLU_521447_0_0_11"/>
<feature type="transmembrane region" description="Helical" evidence="1">
    <location>
        <begin position="15"/>
        <end position="34"/>
    </location>
</feature>
<evidence type="ECO:0000259" key="2">
    <source>
        <dbReference type="Pfam" id="PF13360"/>
    </source>
</evidence>
<name>C7MGZ1_BRAFD</name>
<keyword evidence="1" id="KW-1133">Transmembrane helix</keyword>
<protein>
    <recommendedName>
        <fullName evidence="2">Pyrrolo-quinoline quinone repeat domain-containing protein</fullName>
    </recommendedName>
</protein>
<gene>
    <name evidence="3" type="ordered locus">Bfae_26660</name>
</gene>
<dbReference type="InterPro" id="IPR011047">
    <property type="entry name" value="Quinoprotein_ADH-like_sf"/>
</dbReference>
<dbReference type="KEGG" id="bfa:Bfae_26660"/>
<organism evidence="3 4">
    <name type="scientific">Brachybacterium faecium (strain ATCC 43885 / DSM 4810 / JCM 11609 / LMG 19847 / NBRC 14762 / NCIMB 9860 / 6-10)</name>
    <dbReference type="NCBI Taxonomy" id="446465"/>
    <lineage>
        <taxon>Bacteria</taxon>
        <taxon>Bacillati</taxon>
        <taxon>Actinomycetota</taxon>
        <taxon>Actinomycetes</taxon>
        <taxon>Micrococcales</taxon>
        <taxon>Dermabacteraceae</taxon>
        <taxon>Brachybacterium</taxon>
    </lineage>
</organism>
<evidence type="ECO:0000256" key="1">
    <source>
        <dbReference type="SAM" id="Phobius"/>
    </source>
</evidence>
<evidence type="ECO:0000313" key="3">
    <source>
        <dbReference type="EMBL" id="ACU86439.1"/>
    </source>
</evidence>
<sequence>MRHAAEGQEQGERTLWLGAAVTLLAVAGICALLADHLVLGVLRLAAGLLAGAGLGAALLAVLGPRLPRRARGAAAGLLALVLAAALTTPAVVATRLDPLEQSATASIAALGEGDVVHSLPLPDAPVLVRRADGSSQLLDAHGVRPVDASAHDVLALSHDGTHLVRATGASTAVLSLDRSLSTPDGGFPTTTFEGTPLALADGVLVLRDCTDGYCHLSGYDLTAPEEPLWVVTGSAETRGTDPAGQAVPARAEAETGLLDAARADGVLPAVPLHFDPAQGWVQLDPATGFPVGRILAGPEEECRLAATEAPATAEDPREAAPQVLTVCSAEDGALTATAFHEGEQLWQSDPSPAGTWTVRLDQGRVLAEGTEAGAEVAGEIIASEQQAAWSAPGGEGVQEASAFTARIGIDGAAMVVTNEAGQLLGYDTADGTNLWTLPLTAPGTEVRGTLEAGTAVVLDEVVREEPLDPRGAQRVQVLDAASGEVSLEARTAEEIGAVHALGGGRALVTVGERTLLLGA</sequence>
<feature type="domain" description="Pyrrolo-quinoline quinone repeat" evidence="2">
    <location>
        <begin position="331"/>
        <end position="493"/>
    </location>
</feature>
<dbReference type="OrthoDB" id="4789907at2"/>
<dbReference type="SUPFAM" id="SSF50998">
    <property type="entry name" value="Quinoprotein alcohol dehydrogenase-like"/>
    <property type="match status" value="1"/>
</dbReference>
<proteinExistence type="predicted"/>
<dbReference type="STRING" id="446465.Bfae_26660"/>
<keyword evidence="4" id="KW-1185">Reference proteome</keyword>
<reference evidence="3 4" key="1">
    <citation type="journal article" date="2009" name="Stand. Genomic Sci.">
        <title>Complete genome sequence of Brachybacterium faecium type strain (Schefferle 6-10).</title>
        <authorList>
            <person name="Lapidus A."/>
            <person name="Pukall R."/>
            <person name="Labuttii K."/>
            <person name="Copeland A."/>
            <person name="Del Rio T.G."/>
            <person name="Nolan M."/>
            <person name="Chen F."/>
            <person name="Lucas S."/>
            <person name="Tice H."/>
            <person name="Cheng J.F."/>
            <person name="Bruce D."/>
            <person name="Goodwin L."/>
            <person name="Pitluck S."/>
            <person name="Rohde M."/>
            <person name="Goker M."/>
            <person name="Pati A."/>
            <person name="Ivanova N."/>
            <person name="Mavrommatis K."/>
            <person name="Chen A."/>
            <person name="Palaniappan K."/>
            <person name="D'haeseleer P."/>
            <person name="Chain P."/>
            <person name="Bristow J."/>
            <person name="Eisen J.A."/>
            <person name="Markowitz V."/>
            <person name="Hugenholtz P."/>
            <person name="Kyrpides N.C."/>
            <person name="Klenk H.P."/>
        </authorList>
    </citation>
    <scope>NUCLEOTIDE SEQUENCE [LARGE SCALE GENOMIC DNA]</scope>
    <source>
        <strain evidence="4">ATCC 43885 / DSM 4810 / JCM 11609 / LMG 19847 / NBRC 14762 / NCIMB 9860 / 6-10</strain>
    </source>
</reference>
<dbReference type="Gene3D" id="2.130.10.10">
    <property type="entry name" value="YVTN repeat-like/Quinoprotein amine dehydrogenase"/>
    <property type="match status" value="1"/>
</dbReference>
<feature type="transmembrane region" description="Helical" evidence="1">
    <location>
        <begin position="40"/>
        <end position="62"/>
    </location>
</feature>
<dbReference type="AlphaFoldDB" id="C7MGZ1"/>
<feature type="transmembrane region" description="Helical" evidence="1">
    <location>
        <begin position="74"/>
        <end position="92"/>
    </location>
</feature>
<accession>C7MGZ1</accession>
<dbReference type="eggNOG" id="COG1520">
    <property type="taxonomic scope" value="Bacteria"/>
</dbReference>
<keyword evidence="1" id="KW-0812">Transmembrane</keyword>
<evidence type="ECO:0000313" key="4">
    <source>
        <dbReference type="Proteomes" id="UP000001919"/>
    </source>
</evidence>
<dbReference type="PATRIC" id="fig|446465.5.peg.2631"/>
<dbReference type="Proteomes" id="UP000001919">
    <property type="component" value="Chromosome"/>
</dbReference>
<dbReference type="InterPro" id="IPR015943">
    <property type="entry name" value="WD40/YVTN_repeat-like_dom_sf"/>
</dbReference>
<dbReference type="EMBL" id="CP001643">
    <property type="protein sequence ID" value="ACU86439.1"/>
    <property type="molecule type" value="Genomic_DNA"/>
</dbReference>